<dbReference type="EMBL" id="KE361650">
    <property type="protein sequence ID" value="EPQ25818.1"/>
    <property type="molecule type" value="Genomic_DNA"/>
</dbReference>
<proteinExistence type="predicted"/>
<reference evidence="2 3" key="1">
    <citation type="journal article" date="2013" name="Plant Cell">
        <title>The transition from a phytopathogenic smut ancestor to an anamorphic biocontrol agent deciphered by comparative whole-genome analysis.</title>
        <authorList>
            <person name="Lefebvre F."/>
            <person name="Joly D.L."/>
            <person name="Labbe C."/>
            <person name="Teichmann B."/>
            <person name="Linning R."/>
            <person name="Belzile F."/>
            <person name="Bakkeren G."/>
            <person name="Belanger R.R."/>
        </authorList>
    </citation>
    <scope>NUCLEOTIDE SEQUENCE [LARGE SCALE GENOMIC DNA]</scope>
    <source>
        <strain evidence="2 3">PF-1</strain>
    </source>
</reference>
<dbReference type="AlphaFoldDB" id="A0A061H0U6"/>
<feature type="compositionally biased region" description="Low complexity" evidence="1">
    <location>
        <begin position="491"/>
        <end position="502"/>
    </location>
</feature>
<feature type="compositionally biased region" description="Polar residues" evidence="1">
    <location>
        <begin position="481"/>
        <end position="490"/>
    </location>
</feature>
<feature type="compositionally biased region" description="Polar residues" evidence="1">
    <location>
        <begin position="25"/>
        <end position="40"/>
    </location>
</feature>
<gene>
    <name evidence="2" type="ORF">PFL1_06685</name>
</gene>
<feature type="compositionally biased region" description="Polar residues" evidence="1">
    <location>
        <begin position="370"/>
        <end position="385"/>
    </location>
</feature>
<accession>A0A061H0U6</accession>
<feature type="region of interest" description="Disordered" evidence="1">
    <location>
        <begin position="525"/>
        <end position="571"/>
    </location>
</feature>
<organism evidence="2 3">
    <name type="scientific">Pseudozyma flocculosa PF-1</name>
    <dbReference type="NCBI Taxonomy" id="1277687"/>
    <lineage>
        <taxon>Eukaryota</taxon>
        <taxon>Fungi</taxon>
        <taxon>Dikarya</taxon>
        <taxon>Basidiomycota</taxon>
        <taxon>Ustilaginomycotina</taxon>
        <taxon>Ustilaginomycetes</taxon>
        <taxon>Ustilaginales</taxon>
        <taxon>Ustilaginaceae</taxon>
        <taxon>Pseudozyma</taxon>
    </lineage>
</organism>
<protein>
    <submittedName>
        <fullName evidence="2">Uncharacterized protein</fullName>
    </submittedName>
</protein>
<dbReference type="GeneID" id="19320757"/>
<feature type="compositionally biased region" description="Basic and acidic residues" evidence="1">
    <location>
        <begin position="525"/>
        <end position="542"/>
    </location>
</feature>
<dbReference type="KEGG" id="pfp:PFL1_06685"/>
<feature type="compositionally biased region" description="Basic and acidic residues" evidence="1">
    <location>
        <begin position="206"/>
        <end position="216"/>
    </location>
</feature>
<feature type="region of interest" description="Disordered" evidence="1">
    <location>
        <begin position="1"/>
        <end position="86"/>
    </location>
</feature>
<feature type="compositionally biased region" description="Low complexity" evidence="1">
    <location>
        <begin position="461"/>
        <end position="473"/>
    </location>
</feature>
<evidence type="ECO:0000313" key="2">
    <source>
        <dbReference type="EMBL" id="EPQ25818.1"/>
    </source>
</evidence>
<dbReference type="RefSeq" id="XP_007882422.1">
    <property type="nucleotide sequence ID" value="XM_007884231.1"/>
</dbReference>
<dbReference type="HOGENOM" id="CLU_477450_0_0_1"/>
<feature type="compositionally biased region" description="Gly residues" evidence="1">
    <location>
        <begin position="14"/>
        <end position="24"/>
    </location>
</feature>
<feature type="region of interest" description="Disordered" evidence="1">
    <location>
        <begin position="444"/>
        <end position="512"/>
    </location>
</feature>
<feature type="compositionally biased region" description="Basic and acidic residues" evidence="1">
    <location>
        <begin position="309"/>
        <end position="318"/>
    </location>
</feature>
<feature type="compositionally biased region" description="Basic and acidic residues" evidence="1">
    <location>
        <begin position="560"/>
        <end position="571"/>
    </location>
</feature>
<evidence type="ECO:0000313" key="3">
    <source>
        <dbReference type="Proteomes" id="UP000053664"/>
    </source>
</evidence>
<feature type="compositionally biased region" description="Polar residues" evidence="1">
    <location>
        <begin position="245"/>
        <end position="263"/>
    </location>
</feature>
<dbReference type="Proteomes" id="UP000053664">
    <property type="component" value="Unassembled WGS sequence"/>
</dbReference>
<evidence type="ECO:0000256" key="1">
    <source>
        <dbReference type="SAM" id="MobiDB-lite"/>
    </source>
</evidence>
<sequence length="571" mass="61848">MQGHYDQGDWQQGGAWGGGGGGGSFMSTRGAATSTNSIQLPRNRWGQPAAPRQDPFPPASEEPRTARYASPHAAGYNDDPGMHGASNFEAELGVGIAMTGGYSSYEEEQYIARLRAQSSEPQTHYVAQPTRPSPQPIMLSPELEELTQKLASSPFSSSDLYYHLAAQPSILRGEEEPRAQIERVLDQVALLRTRREIEMQQAAAFQHERALQHAERYGSAQRSSEPPFSPPNQFRRAVSPPPAQSGRQQSPAETMIKSPTATKSAILPSTEDRSSSASIWAVKSGGPPPESPGWKAREPTPPRPMTLSEQHDAPRDDSQPDNFSEFIDEAVACPSGWSDSGDGPEAASPQQTFEPSDRQPGPVQADAPSLDTTSPMAATPTSVRAQSPARHTDVEPSAADDGHLTPLAVPTHLEQSTTVPEANGKELEELAAIHEESAKIVAQCNRQLEAHAEPTSAPAEGAADLAGTTAPAAHVEEATDARTSPTPASPQQHQTQQQQQQQKRPSIHAMSREELIERLIELEEQNRKLSDEVSQLKRETAERGQQLAEWSKKTATAVSDLKRRLHAAEQH</sequence>
<name>A0A061H0U6_9BASI</name>
<feature type="region of interest" description="Disordered" evidence="1">
    <location>
        <begin position="206"/>
        <end position="431"/>
    </location>
</feature>